<sequence>MGSEDGGTTEERVAALERTLAERERDIEALRGELARLEADREAGSAALRRVNAENRIFGALAEHAADAVVIASPEGDVTRVSPAYRKMFDAGDEVIGLPLVDVIRPSDTPSREALYAALVDGSSYRGILSLRGADGAPLPAQVDCYVVRAGPEEVLGLAAIIRDLSLEQRAVVERAALEARVIASQDALIRELSTPLMPIAEGVIAMPLVGSISDARAQQILDVLLAGIQAQRATTVILDITGVSMVDTHAANALISAAQAARLLGARVILSGIGPAVARTLVDLGVELSGMTTKGTLAAAITEVMRTRGARRP</sequence>
<keyword evidence="1" id="KW-0597">Phosphoprotein</keyword>
<reference evidence="4 5" key="1">
    <citation type="submission" date="2019-10" db="EMBL/GenBank/DDBJ databases">
        <title>A soil myxobacterium in the family Polyangiaceae.</title>
        <authorList>
            <person name="Li Y."/>
            <person name="Wang J."/>
        </authorList>
    </citation>
    <scope>NUCLEOTIDE SEQUENCE [LARGE SCALE GENOMIC DNA]</scope>
    <source>
        <strain evidence="4 5">DSM 14734</strain>
    </source>
</reference>
<dbReference type="RefSeq" id="WP_153824209.1">
    <property type="nucleotide sequence ID" value="NZ_WJIE01000017.1"/>
</dbReference>
<dbReference type="InterPro" id="IPR000014">
    <property type="entry name" value="PAS"/>
</dbReference>
<dbReference type="OrthoDB" id="5495694at2"/>
<feature type="coiled-coil region" evidence="2">
    <location>
        <begin position="13"/>
        <end position="54"/>
    </location>
</feature>
<dbReference type="Proteomes" id="UP000440224">
    <property type="component" value="Unassembled WGS sequence"/>
</dbReference>
<dbReference type="EMBL" id="WJIE01000017">
    <property type="protein sequence ID" value="MRG97427.1"/>
    <property type="molecule type" value="Genomic_DNA"/>
</dbReference>
<dbReference type="Gene3D" id="3.30.450.20">
    <property type="entry name" value="PAS domain"/>
    <property type="match status" value="1"/>
</dbReference>
<comment type="caution">
    <text evidence="4">The sequence shown here is derived from an EMBL/GenBank/DDBJ whole genome shotgun (WGS) entry which is preliminary data.</text>
</comment>
<name>A0A6N7Q151_9BACT</name>
<dbReference type="SMART" id="SM00091">
    <property type="entry name" value="PAS"/>
    <property type="match status" value="1"/>
</dbReference>
<evidence type="ECO:0000256" key="1">
    <source>
        <dbReference type="ARBA" id="ARBA00022553"/>
    </source>
</evidence>
<protein>
    <submittedName>
        <fullName evidence="4">STAS domain-containing protein</fullName>
    </submittedName>
</protein>
<accession>A0A6N7Q151</accession>
<dbReference type="Pfam" id="PF13426">
    <property type="entry name" value="PAS_9"/>
    <property type="match status" value="1"/>
</dbReference>
<organism evidence="4 5">
    <name type="scientific">Polyangium spumosum</name>
    <dbReference type="NCBI Taxonomy" id="889282"/>
    <lineage>
        <taxon>Bacteria</taxon>
        <taxon>Pseudomonadati</taxon>
        <taxon>Myxococcota</taxon>
        <taxon>Polyangia</taxon>
        <taxon>Polyangiales</taxon>
        <taxon>Polyangiaceae</taxon>
        <taxon>Polyangium</taxon>
    </lineage>
</organism>
<gene>
    <name evidence="4" type="ORF">GF068_36690</name>
</gene>
<dbReference type="CDD" id="cd07041">
    <property type="entry name" value="STAS_RsbR_RsbS_like"/>
    <property type="match status" value="1"/>
</dbReference>
<evidence type="ECO:0000259" key="3">
    <source>
        <dbReference type="SMART" id="SM00091"/>
    </source>
</evidence>
<keyword evidence="2" id="KW-0175">Coiled coil</keyword>
<evidence type="ECO:0000313" key="5">
    <source>
        <dbReference type="Proteomes" id="UP000440224"/>
    </source>
</evidence>
<keyword evidence="5" id="KW-1185">Reference proteome</keyword>
<dbReference type="Pfam" id="PF01740">
    <property type="entry name" value="STAS"/>
    <property type="match status" value="1"/>
</dbReference>
<dbReference type="InterPro" id="IPR036513">
    <property type="entry name" value="STAS_dom_sf"/>
</dbReference>
<evidence type="ECO:0000313" key="4">
    <source>
        <dbReference type="EMBL" id="MRG97427.1"/>
    </source>
</evidence>
<dbReference type="InterPro" id="IPR002645">
    <property type="entry name" value="STAS_dom"/>
</dbReference>
<dbReference type="Gene3D" id="3.30.750.24">
    <property type="entry name" value="STAS domain"/>
    <property type="match status" value="1"/>
</dbReference>
<dbReference type="InterPro" id="IPR051932">
    <property type="entry name" value="Bact_StressResp_Reg"/>
</dbReference>
<dbReference type="PANTHER" id="PTHR33745">
    <property type="entry name" value="RSBT ANTAGONIST PROTEIN RSBS-RELATED"/>
    <property type="match status" value="1"/>
</dbReference>
<dbReference type="SUPFAM" id="SSF55785">
    <property type="entry name" value="PYP-like sensor domain (PAS domain)"/>
    <property type="match status" value="1"/>
</dbReference>
<dbReference type="AlphaFoldDB" id="A0A6N7Q151"/>
<dbReference type="CDD" id="cd00130">
    <property type="entry name" value="PAS"/>
    <property type="match status" value="1"/>
</dbReference>
<dbReference type="NCBIfam" id="TIGR00229">
    <property type="entry name" value="sensory_box"/>
    <property type="match status" value="1"/>
</dbReference>
<dbReference type="PANTHER" id="PTHR33745:SF3">
    <property type="entry name" value="RSBT CO-ANTAGONIST PROTEIN RSBRC"/>
    <property type="match status" value="1"/>
</dbReference>
<dbReference type="InterPro" id="IPR035965">
    <property type="entry name" value="PAS-like_dom_sf"/>
</dbReference>
<evidence type="ECO:0000256" key="2">
    <source>
        <dbReference type="SAM" id="Coils"/>
    </source>
</evidence>
<dbReference type="SUPFAM" id="SSF52091">
    <property type="entry name" value="SpoIIaa-like"/>
    <property type="match status" value="1"/>
</dbReference>
<feature type="domain" description="PAS" evidence="3">
    <location>
        <begin position="56"/>
        <end position="121"/>
    </location>
</feature>
<proteinExistence type="predicted"/>